<dbReference type="Pfam" id="PF00884">
    <property type="entry name" value="Sulfatase"/>
    <property type="match status" value="1"/>
</dbReference>
<evidence type="ECO:0000256" key="1">
    <source>
        <dbReference type="ARBA" id="ARBA00008779"/>
    </source>
</evidence>
<name>A0A839GPR5_9BACT</name>
<evidence type="ECO:0000313" key="7">
    <source>
        <dbReference type="EMBL" id="MBA9075831.1"/>
    </source>
</evidence>
<dbReference type="InterPro" id="IPR000917">
    <property type="entry name" value="Sulfatase_N"/>
</dbReference>
<proteinExistence type="inferred from homology"/>
<feature type="signal peptide" evidence="5">
    <location>
        <begin position="1"/>
        <end position="30"/>
    </location>
</feature>
<dbReference type="PROSITE" id="PS00149">
    <property type="entry name" value="SULFATASE_2"/>
    <property type="match status" value="1"/>
</dbReference>
<dbReference type="FunFam" id="3.40.720.10:FF:000047">
    <property type="entry name" value="Arylsulfatase"/>
    <property type="match status" value="1"/>
</dbReference>
<gene>
    <name evidence="7" type="ORF">FHS90_000528</name>
</gene>
<comment type="caution">
    <text evidence="7">The sequence shown here is derived from an EMBL/GenBank/DDBJ whole genome shotgun (WGS) entry which is preliminary data.</text>
</comment>
<keyword evidence="3 7" id="KW-0378">Hydrolase</keyword>
<sequence length="571" mass="64696">MKKPFTTLLPKSKIALVGLALLGLAQPGFAQKKKAPEKRPNIVLILADDLGFSDIGSYGGEIQTPHLDQLASNGLRFNQFYNASRCCPTRAALLTGLYNHQAGIGNMTTDQKLPGYRGYLTENTVTIAEVLKTVGYQTGMVGKWHVSNTEEKKPVEEHLRWQANQVKYPEFSPLNQYPTARGFDRYYGNIWGVVNFFDPFGLVNGDQPVPFVPKGFYYTDALNDSVAAYVRQFHKKEQPFFLYVAHTAPHWPLHALPEDIAKYRKIYQAGWDSVRNERYRKMLKWNLFPKDKNILSERFAPEVSWAENPDKAYDIEAMAVRAAMIDRMDQGIGRLLKALKETGELDNTLVLFLSDNGASSDNAQNYGPGYDRPGETRAGEKIHYPVKKEVLPGPENTFASHDKMWSNVANAPFRFWKTESYEGGLCTPLIVHWPQGLKTKKGSVTDQVGHVFDFMATFIELGGAQYPKQFKGNAITPTAGKSLVPIFQGKQRQGHEYLFFEHIGRRAARHGDWKIVTLNNKPWELYNLKTDRTERVDLADKHPEIVKSMAAKWQEWATSHQVLPKPNVAKK</sequence>
<protein>
    <submittedName>
        <fullName evidence="7">Arylsulfatase</fullName>
        <ecNumber evidence="7">3.1.6.1</ecNumber>
    </submittedName>
</protein>
<dbReference type="Proteomes" id="UP000563094">
    <property type="component" value="Unassembled WGS sequence"/>
</dbReference>
<dbReference type="GO" id="GO:0046872">
    <property type="term" value="F:metal ion binding"/>
    <property type="evidence" value="ECO:0007669"/>
    <property type="project" value="UniProtKB-KW"/>
</dbReference>
<comment type="similarity">
    <text evidence="1">Belongs to the sulfatase family.</text>
</comment>
<accession>A0A839GPR5</accession>
<evidence type="ECO:0000256" key="4">
    <source>
        <dbReference type="ARBA" id="ARBA00022837"/>
    </source>
</evidence>
<dbReference type="InterPro" id="IPR017850">
    <property type="entry name" value="Alkaline_phosphatase_core_sf"/>
</dbReference>
<dbReference type="EMBL" id="JACJIQ010000001">
    <property type="protein sequence ID" value="MBA9075831.1"/>
    <property type="molecule type" value="Genomic_DNA"/>
</dbReference>
<organism evidence="7 8">
    <name type="scientific">Rufibacter quisquiliarum</name>
    <dbReference type="NCBI Taxonomy" id="1549639"/>
    <lineage>
        <taxon>Bacteria</taxon>
        <taxon>Pseudomonadati</taxon>
        <taxon>Bacteroidota</taxon>
        <taxon>Cytophagia</taxon>
        <taxon>Cytophagales</taxon>
        <taxon>Hymenobacteraceae</taxon>
        <taxon>Rufibacter</taxon>
    </lineage>
</organism>
<dbReference type="PANTHER" id="PTHR42693:SF53">
    <property type="entry name" value="ENDO-4-O-SULFATASE"/>
    <property type="match status" value="1"/>
</dbReference>
<dbReference type="InterPro" id="IPR024607">
    <property type="entry name" value="Sulfatase_CS"/>
</dbReference>
<dbReference type="FunFam" id="3.30.1120.10:FF:000008">
    <property type="entry name" value="Arylsulfatase"/>
    <property type="match status" value="1"/>
</dbReference>
<keyword evidence="8" id="KW-1185">Reference proteome</keyword>
<dbReference type="AlphaFoldDB" id="A0A839GPR5"/>
<dbReference type="InterPro" id="IPR050738">
    <property type="entry name" value="Sulfatase"/>
</dbReference>
<keyword evidence="2" id="KW-0479">Metal-binding</keyword>
<dbReference type="SUPFAM" id="SSF53649">
    <property type="entry name" value="Alkaline phosphatase-like"/>
    <property type="match status" value="1"/>
</dbReference>
<dbReference type="Gene3D" id="3.40.720.10">
    <property type="entry name" value="Alkaline Phosphatase, subunit A"/>
    <property type="match status" value="1"/>
</dbReference>
<feature type="domain" description="Sulfatase N-terminal" evidence="6">
    <location>
        <begin position="40"/>
        <end position="463"/>
    </location>
</feature>
<reference evidence="7 8" key="1">
    <citation type="submission" date="2020-08" db="EMBL/GenBank/DDBJ databases">
        <title>Genomic Encyclopedia of Type Strains, Phase IV (KMG-IV): sequencing the most valuable type-strain genomes for metagenomic binning, comparative biology and taxonomic classification.</title>
        <authorList>
            <person name="Goeker M."/>
        </authorList>
    </citation>
    <scope>NUCLEOTIDE SEQUENCE [LARGE SCALE GENOMIC DNA]</scope>
    <source>
        <strain evidence="7 8">DSM 29854</strain>
    </source>
</reference>
<dbReference type="PANTHER" id="PTHR42693">
    <property type="entry name" value="ARYLSULFATASE FAMILY MEMBER"/>
    <property type="match status" value="1"/>
</dbReference>
<dbReference type="EC" id="3.1.6.1" evidence="7"/>
<keyword evidence="4" id="KW-0106">Calcium</keyword>
<evidence type="ECO:0000313" key="8">
    <source>
        <dbReference type="Proteomes" id="UP000563094"/>
    </source>
</evidence>
<feature type="chain" id="PRO_5032779122" evidence="5">
    <location>
        <begin position="31"/>
        <end position="571"/>
    </location>
</feature>
<evidence type="ECO:0000256" key="2">
    <source>
        <dbReference type="ARBA" id="ARBA00022723"/>
    </source>
</evidence>
<evidence type="ECO:0000259" key="6">
    <source>
        <dbReference type="Pfam" id="PF00884"/>
    </source>
</evidence>
<evidence type="ECO:0000256" key="3">
    <source>
        <dbReference type="ARBA" id="ARBA00022801"/>
    </source>
</evidence>
<dbReference type="CDD" id="cd16025">
    <property type="entry name" value="PAS_like"/>
    <property type="match status" value="1"/>
</dbReference>
<keyword evidence="5" id="KW-0732">Signal</keyword>
<evidence type="ECO:0000256" key="5">
    <source>
        <dbReference type="SAM" id="SignalP"/>
    </source>
</evidence>
<dbReference type="RefSeq" id="WP_182511513.1">
    <property type="nucleotide sequence ID" value="NZ_JACJIQ010000001.1"/>
</dbReference>
<dbReference type="Gene3D" id="3.30.1120.10">
    <property type="match status" value="1"/>
</dbReference>
<dbReference type="GO" id="GO:0004065">
    <property type="term" value="F:arylsulfatase activity"/>
    <property type="evidence" value="ECO:0007669"/>
    <property type="project" value="UniProtKB-EC"/>
</dbReference>